<dbReference type="AlphaFoldDB" id="A0AAV1SUG0"/>
<evidence type="ECO:0000313" key="1">
    <source>
        <dbReference type="EMBL" id="CAK7356204.1"/>
    </source>
</evidence>
<gene>
    <name evidence="1" type="ORF">DCAF_LOCUS26474</name>
</gene>
<protein>
    <submittedName>
        <fullName evidence="1">Uncharacterized protein</fullName>
    </submittedName>
</protein>
<sequence>MALISFDSKPKILSESSKLERKDGNFGINEDESGIPLVVVRVMVAENLLQRGPFNPIDSSTCFEKESDE</sequence>
<comment type="caution">
    <text evidence="1">The sequence shown here is derived from an EMBL/GenBank/DDBJ whole genome shotgun (WGS) entry which is preliminary data.</text>
</comment>
<name>A0AAV1SUG0_9ROSI</name>
<accession>A0AAV1SUG0</accession>
<dbReference type="EMBL" id="CAWUPB010001197">
    <property type="protein sequence ID" value="CAK7356204.1"/>
    <property type="molecule type" value="Genomic_DNA"/>
</dbReference>
<keyword evidence="2" id="KW-1185">Reference proteome</keyword>
<reference evidence="1 2" key="1">
    <citation type="submission" date="2024-01" db="EMBL/GenBank/DDBJ databases">
        <authorList>
            <person name="Waweru B."/>
        </authorList>
    </citation>
    <scope>NUCLEOTIDE SEQUENCE [LARGE SCALE GENOMIC DNA]</scope>
</reference>
<dbReference type="Proteomes" id="UP001314170">
    <property type="component" value="Unassembled WGS sequence"/>
</dbReference>
<proteinExistence type="predicted"/>
<organism evidence="1 2">
    <name type="scientific">Dovyalis caffra</name>
    <dbReference type="NCBI Taxonomy" id="77055"/>
    <lineage>
        <taxon>Eukaryota</taxon>
        <taxon>Viridiplantae</taxon>
        <taxon>Streptophyta</taxon>
        <taxon>Embryophyta</taxon>
        <taxon>Tracheophyta</taxon>
        <taxon>Spermatophyta</taxon>
        <taxon>Magnoliopsida</taxon>
        <taxon>eudicotyledons</taxon>
        <taxon>Gunneridae</taxon>
        <taxon>Pentapetalae</taxon>
        <taxon>rosids</taxon>
        <taxon>fabids</taxon>
        <taxon>Malpighiales</taxon>
        <taxon>Salicaceae</taxon>
        <taxon>Flacourtieae</taxon>
        <taxon>Dovyalis</taxon>
    </lineage>
</organism>
<evidence type="ECO:0000313" key="2">
    <source>
        <dbReference type="Proteomes" id="UP001314170"/>
    </source>
</evidence>